<organism evidence="1 2">
    <name type="scientific">Methylosinus trichosporium (strain ATCC 35070 / NCIMB 11131 / UNIQEM 75 / OB3b)</name>
    <dbReference type="NCBI Taxonomy" id="595536"/>
    <lineage>
        <taxon>Bacteria</taxon>
        <taxon>Pseudomonadati</taxon>
        <taxon>Pseudomonadota</taxon>
        <taxon>Alphaproteobacteria</taxon>
        <taxon>Hyphomicrobiales</taxon>
        <taxon>Methylocystaceae</taxon>
        <taxon>Methylosinus</taxon>
    </lineage>
</organism>
<dbReference type="Proteomes" id="UP000230709">
    <property type="component" value="Chromosome"/>
</dbReference>
<accession>A0A2D2CYR8</accession>
<dbReference type="KEGG" id="mtw:CQW49_08320"/>
<dbReference type="EMBL" id="CP023737">
    <property type="protein sequence ID" value="ATQ67893.1"/>
    <property type="molecule type" value="Genomic_DNA"/>
</dbReference>
<evidence type="ECO:0000313" key="1">
    <source>
        <dbReference type="EMBL" id="ATQ67893.1"/>
    </source>
</evidence>
<proteinExistence type="predicted"/>
<keyword evidence="2" id="KW-1185">Reference proteome</keyword>
<dbReference type="AlphaFoldDB" id="A0A2D2CYR8"/>
<name>A0A2D2CYR8_METT3</name>
<reference evidence="2" key="1">
    <citation type="submission" date="2017-10" db="EMBL/GenBank/DDBJ databases">
        <title>Completed PacBio SMRT sequence of Methylosinus trichosporium OB3b reveals presence of a third large plasmid.</title>
        <authorList>
            <person name="Charles T.C."/>
            <person name="Lynch M.D.J."/>
            <person name="Heil J.R."/>
            <person name="Cheng J."/>
        </authorList>
    </citation>
    <scope>NUCLEOTIDE SEQUENCE [LARGE SCALE GENOMIC DNA]</scope>
    <source>
        <strain evidence="2">OB3b</strain>
    </source>
</reference>
<protein>
    <submittedName>
        <fullName evidence="1">Uncharacterized protein</fullName>
    </submittedName>
</protein>
<gene>
    <name evidence="1" type="ORF">CQW49_08320</name>
</gene>
<sequence>MSATVEDTAGPPSEALAGAVATSMRCPRAREICCGGCGAGRRAIARRCEALCGTAWRCATLGVSRGASMATAGRVVTLDCAPAGVMAPATSRAAKLAIVEPIARRCANAQNRALDARSMKVGIMIPISKGR</sequence>
<evidence type="ECO:0000313" key="2">
    <source>
        <dbReference type="Proteomes" id="UP000230709"/>
    </source>
</evidence>